<feature type="domain" description="Peptidase S12 Pab87-related C-terminal" evidence="3">
    <location>
        <begin position="472"/>
        <end position="558"/>
    </location>
</feature>
<feature type="transmembrane region" description="Helical" evidence="1">
    <location>
        <begin position="64"/>
        <end position="86"/>
    </location>
</feature>
<dbReference type="Gene3D" id="3.40.710.10">
    <property type="entry name" value="DD-peptidase/beta-lactamase superfamily"/>
    <property type="match status" value="1"/>
</dbReference>
<organism evidence="4 5">
    <name type="scientific">Methylorubrum extorquens</name>
    <name type="common">Methylobacterium dichloromethanicum</name>
    <name type="synonym">Methylobacterium extorquens</name>
    <dbReference type="NCBI Taxonomy" id="408"/>
    <lineage>
        <taxon>Bacteria</taxon>
        <taxon>Pseudomonadati</taxon>
        <taxon>Pseudomonadota</taxon>
        <taxon>Alphaproteobacteria</taxon>
        <taxon>Hyphomicrobiales</taxon>
        <taxon>Methylobacteriaceae</taxon>
        <taxon>Methylorubrum</taxon>
    </lineage>
</organism>
<dbReference type="PANTHER" id="PTHR46825">
    <property type="entry name" value="D-ALANYL-D-ALANINE-CARBOXYPEPTIDASE/ENDOPEPTIDASE AMPH"/>
    <property type="match status" value="1"/>
</dbReference>
<evidence type="ECO:0000259" key="2">
    <source>
        <dbReference type="Pfam" id="PF00144"/>
    </source>
</evidence>
<accession>A0A1S1P5I5</accession>
<sequence length="573" mass="59920">MQAGTENETAQVQFDPPSIGATDFGLSAIVAAISLGAASAILFAQAVLDGIDDQMQRLRSHRRIAPVCVALGVISGCSGSAFGQAVTRAQVEARLPALEALAQQAIDAGDVPGLAIAVVYGDETLFLKGFGRRAIGKPDLVGPETVFQVASLSKPVTSTVVAALVGEGVVGWDSRVADLDPGFRLHEPYPASQVTVRDFLNHRSGLPGSAGDDLEGIGYGRDDILRRLRLVPPSSSFRAGYAYSNFGFTAGAVAAARPTGKPWDVVAQEKLFGPLGMTSTSTRHDDFLTRTDRAALHVRRDGVWTAGTERDPDAQAPAGGVSSNVRDLARWVRLEIGNGLFEGTQRVAGAALAQTHGPLTARGTNPVTGGASFYGLGWNIEYGRHGLVWGHAGAFSVGAQTLVSIHPEAKLGIVLLTNAFPSGVPEGLANSFADLVFDGRIRKDWLKDWGEAYTSLFGPGAAANRAVYGRSPANASASLPLSAYTGRYANAYVGNAEVAEIDGRLTLTVGPGGARTYPLRHFDRDLFLCFPDAEAPDNPSAIRFAVGSGGKADAVTLDALNANGLGTLNRASE</sequence>
<dbReference type="GO" id="GO:0016787">
    <property type="term" value="F:hydrolase activity"/>
    <property type="evidence" value="ECO:0007669"/>
    <property type="project" value="UniProtKB-KW"/>
</dbReference>
<dbReference type="InterPro" id="IPR001466">
    <property type="entry name" value="Beta-lactam-related"/>
</dbReference>
<feature type="domain" description="Beta-lactamase-related" evidence="2">
    <location>
        <begin position="99"/>
        <end position="430"/>
    </location>
</feature>
<gene>
    <name evidence="4" type="ORF">BK022_16030</name>
</gene>
<dbReference type="InterPro" id="IPR021860">
    <property type="entry name" value="Peptidase_S12_Pab87-rel_C"/>
</dbReference>
<dbReference type="InterPro" id="IPR012338">
    <property type="entry name" value="Beta-lactam/transpept-like"/>
</dbReference>
<name>A0A1S1P5I5_METEX</name>
<keyword evidence="1" id="KW-1133">Transmembrane helix</keyword>
<proteinExistence type="predicted"/>
<evidence type="ECO:0000259" key="3">
    <source>
        <dbReference type="Pfam" id="PF11954"/>
    </source>
</evidence>
<dbReference type="Proteomes" id="UP000180215">
    <property type="component" value="Unassembled WGS sequence"/>
</dbReference>
<dbReference type="Gene3D" id="2.40.128.600">
    <property type="match status" value="1"/>
</dbReference>
<evidence type="ECO:0000313" key="5">
    <source>
        <dbReference type="Proteomes" id="UP000180215"/>
    </source>
</evidence>
<protein>
    <submittedName>
        <fullName evidence="4">Serine hydrolase</fullName>
    </submittedName>
</protein>
<dbReference type="SUPFAM" id="SSF56601">
    <property type="entry name" value="beta-lactamase/transpeptidase-like"/>
    <property type="match status" value="1"/>
</dbReference>
<keyword evidence="4" id="KW-0378">Hydrolase</keyword>
<dbReference type="Pfam" id="PF11954">
    <property type="entry name" value="DUF3471"/>
    <property type="match status" value="1"/>
</dbReference>
<dbReference type="Pfam" id="PF00144">
    <property type="entry name" value="Beta-lactamase"/>
    <property type="match status" value="1"/>
</dbReference>
<dbReference type="InterPro" id="IPR050491">
    <property type="entry name" value="AmpC-like"/>
</dbReference>
<evidence type="ECO:0000256" key="1">
    <source>
        <dbReference type="SAM" id="Phobius"/>
    </source>
</evidence>
<keyword evidence="1" id="KW-0812">Transmembrane</keyword>
<dbReference type="AlphaFoldDB" id="A0A1S1P5I5"/>
<comment type="caution">
    <text evidence="4">The sequence shown here is derived from an EMBL/GenBank/DDBJ whole genome shotgun (WGS) entry which is preliminary data.</text>
</comment>
<dbReference type="EMBL" id="MNAO01000201">
    <property type="protein sequence ID" value="OHV15862.1"/>
    <property type="molecule type" value="Genomic_DNA"/>
</dbReference>
<evidence type="ECO:0000313" key="4">
    <source>
        <dbReference type="EMBL" id="OHV15862.1"/>
    </source>
</evidence>
<dbReference type="PANTHER" id="PTHR46825:SF15">
    <property type="entry name" value="BETA-LACTAMASE-RELATED DOMAIN-CONTAINING PROTEIN"/>
    <property type="match status" value="1"/>
</dbReference>
<reference evidence="4 5" key="1">
    <citation type="submission" date="2016-10" db="EMBL/GenBank/DDBJ databases">
        <title>Draft genome sequence of Methylobacterium extorquens CP3, a seed endophyte of Crotalaria pumila with plant growth-promoting and metal tolerance properties.</title>
        <authorList>
            <person name="Sanchez-Lopez A.S."/>
            <person name="Van Hamme J.D."/>
            <person name="Thijs S."/>
            <person name="Mcammond B.M."/>
            <person name="Stevens V."/>
            <person name="Gonzalez-Chavez M.D.C."/>
            <person name="Vangronsveld J."/>
        </authorList>
    </citation>
    <scope>NUCLEOTIDE SEQUENCE [LARGE SCALE GENOMIC DNA]</scope>
    <source>
        <strain evidence="4 5">CP3</strain>
    </source>
</reference>
<feature type="transmembrane region" description="Helical" evidence="1">
    <location>
        <begin position="24"/>
        <end position="44"/>
    </location>
</feature>
<keyword evidence="1" id="KW-0472">Membrane</keyword>